<dbReference type="OrthoDB" id="10292871at2759"/>
<keyword evidence="2" id="KW-1185">Reference proteome</keyword>
<dbReference type="EMBL" id="KE123917">
    <property type="protein sequence ID" value="EPB90722.1"/>
    <property type="molecule type" value="Genomic_DNA"/>
</dbReference>
<evidence type="ECO:0000313" key="1">
    <source>
        <dbReference type="EMBL" id="EPB90722.1"/>
    </source>
</evidence>
<evidence type="ECO:0000313" key="2">
    <source>
        <dbReference type="Proteomes" id="UP000014254"/>
    </source>
</evidence>
<dbReference type="STRING" id="1220926.S2JQD3"/>
<gene>
    <name evidence="1" type="ORF">HMPREF1544_02467</name>
</gene>
<dbReference type="VEuPathDB" id="FungiDB:HMPREF1544_02467"/>
<dbReference type="AlphaFoldDB" id="S2JQD3"/>
<protein>
    <recommendedName>
        <fullName evidence="3">BZIP domain-containing protein</fullName>
    </recommendedName>
</protein>
<sequence>MTALGEHHANFHANVADITPQVVAWDQIKILTRILAQSCSRRQSEWRRRRLQSKQNKMLRIYIATQVRNERLPKVESMISNLQQELSDIQALRAAVMNRQRAIPTLIHPTTSTTCKSTVANQAAPVAFYEKLYTADDAMDHKAIHYFFTN</sequence>
<name>S2JQD3_MUCC1</name>
<dbReference type="InParanoid" id="S2JQD3"/>
<organism evidence="1 2">
    <name type="scientific">Mucor circinelloides f. circinelloides (strain 1006PhL)</name>
    <name type="common">Mucormycosis agent</name>
    <name type="synonym">Calyptromyces circinelloides</name>
    <dbReference type="NCBI Taxonomy" id="1220926"/>
    <lineage>
        <taxon>Eukaryota</taxon>
        <taxon>Fungi</taxon>
        <taxon>Fungi incertae sedis</taxon>
        <taxon>Mucoromycota</taxon>
        <taxon>Mucoromycotina</taxon>
        <taxon>Mucoromycetes</taxon>
        <taxon>Mucorales</taxon>
        <taxon>Mucorineae</taxon>
        <taxon>Mucoraceae</taxon>
        <taxon>Mucor</taxon>
    </lineage>
</organism>
<dbReference type="Proteomes" id="UP000014254">
    <property type="component" value="Unassembled WGS sequence"/>
</dbReference>
<evidence type="ECO:0008006" key="3">
    <source>
        <dbReference type="Google" id="ProtNLM"/>
    </source>
</evidence>
<proteinExistence type="predicted"/>
<reference evidence="2" key="1">
    <citation type="submission" date="2013-05" db="EMBL/GenBank/DDBJ databases">
        <title>The Genome sequence of Mucor circinelloides f. circinelloides 1006PhL.</title>
        <authorList>
            <consortium name="The Broad Institute Genomics Platform"/>
            <person name="Cuomo C."/>
            <person name="Earl A."/>
            <person name="Findley K."/>
            <person name="Lee S.C."/>
            <person name="Walker B."/>
            <person name="Young S."/>
            <person name="Zeng Q."/>
            <person name="Gargeya S."/>
            <person name="Fitzgerald M."/>
            <person name="Haas B."/>
            <person name="Abouelleil A."/>
            <person name="Allen A.W."/>
            <person name="Alvarado L."/>
            <person name="Arachchi H.M."/>
            <person name="Berlin A.M."/>
            <person name="Chapman S.B."/>
            <person name="Gainer-Dewar J."/>
            <person name="Goldberg J."/>
            <person name="Griggs A."/>
            <person name="Gujja S."/>
            <person name="Hansen M."/>
            <person name="Howarth C."/>
            <person name="Imamovic A."/>
            <person name="Ireland A."/>
            <person name="Larimer J."/>
            <person name="McCowan C."/>
            <person name="Murphy C."/>
            <person name="Pearson M."/>
            <person name="Poon T.W."/>
            <person name="Priest M."/>
            <person name="Roberts A."/>
            <person name="Saif S."/>
            <person name="Shea T."/>
            <person name="Sisk P."/>
            <person name="Sykes S."/>
            <person name="Wortman J."/>
            <person name="Nusbaum C."/>
            <person name="Birren B."/>
        </authorList>
    </citation>
    <scope>NUCLEOTIDE SEQUENCE [LARGE SCALE GENOMIC DNA]</scope>
    <source>
        <strain evidence="2">1006PhL</strain>
    </source>
</reference>
<accession>S2JQD3</accession>